<dbReference type="EMBL" id="GGEC01016260">
    <property type="protein sequence ID" value="MBW96743.1"/>
    <property type="molecule type" value="Transcribed_RNA"/>
</dbReference>
<feature type="compositionally biased region" description="Basic and acidic residues" evidence="1">
    <location>
        <begin position="29"/>
        <end position="41"/>
    </location>
</feature>
<dbReference type="AlphaFoldDB" id="A0A2P2JTD7"/>
<evidence type="ECO:0000313" key="2">
    <source>
        <dbReference type="EMBL" id="MBW96743.1"/>
    </source>
</evidence>
<feature type="compositionally biased region" description="Basic residues" evidence="1">
    <location>
        <begin position="1"/>
        <end position="26"/>
    </location>
</feature>
<accession>A0A2P2JTD7</accession>
<evidence type="ECO:0000256" key="1">
    <source>
        <dbReference type="SAM" id="MobiDB-lite"/>
    </source>
</evidence>
<proteinExistence type="predicted"/>
<protein>
    <submittedName>
        <fullName evidence="2">Uncharacterized protein</fullName>
    </submittedName>
</protein>
<sequence>MAGRRKADRRKKKSDGHRRERYRRQQRTTVERERGDNRNRGDPATAEGDPAGTEEIWRQ</sequence>
<name>A0A2P2JTD7_RHIMU</name>
<reference evidence="2" key="1">
    <citation type="submission" date="2018-02" db="EMBL/GenBank/DDBJ databases">
        <title>Rhizophora mucronata_Transcriptome.</title>
        <authorList>
            <person name="Meera S.P."/>
            <person name="Sreeshan A."/>
            <person name="Augustine A."/>
        </authorList>
    </citation>
    <scope>NUCLEOTIDE SEQUENCE</scope>
    <source>
        <tissue evidence="2">Leaf</tissue>
    </source>
</reference>
<organism evidence="2">
    <name type="scientific">Rhizophora mucronata</name>
    <name type="common">Asiatic mangrove</name>
    <dbReference type="NCBI Taxonomy" id="61149"/>
    <lineage>
        <taxon>Eukaryota</taxon>
        <taxon>Viridiplantae</taxon>
        <taxon>Streptophyta</taxon>
        <taxon>Embryophyta</taxon>
        <taxon>Tracheophyta</taxon>
        <taxon>Spermatophyta</taxon>
        <taxon>Magnoliopsida</taxon>
        <taxon>eudicotyledons</taxon>
        <taxon>Gunneridae</taxon>
        <taxon>Pentapetalae</taxon>
        <taxon>rosids</taxon>
        <taxon>fabids</taxon>
        <taxon>Malpighiales</taxon>
        <taxon>Rhizophoraceae</taxon>
        <taxon>Rhizophora</taxon>
    </lineage>
</organism>
<feature type="region of interest" description="Disordered" evidence="1">
    <location>
        <begin position="1"/>
        <end position="59"/>
    </location>
</feature>